<name>A0A2V5HPE5_9EURO</name>
<dbReference type="Pfam" id="PF17046">
    <property type="entry name" value="Ses_B"/>
    <property type="match status" value="1"/>
</dbReference>
<feature type="repeat" description="WD" evidence="3">
    <location>
        <begin position="1079"/>
        <end position="1120"/>
    </location>
</feature>
<dbReference type="SUPFAM" id="SSF52540">
    <property type="entry name" value="P-loop containing nucleoside triphosphate hydrolases"/>
    <property type="match status" value="1"/>
</dbReference>
<dbReference type="PANTHER" id="PTHR19848">
    <property type="entry name" value="WD40 REPEAT PROTEIN"/>
    <property type="match status" value="1"/>
</dbReference>
<dbReference type="SUPFAM" id="SSF50965">
    <property type="entry name" value="Galactose oxidase, central domain"/>
    <property type="match status" value="1"/>
</dbReference>
<dbReference type="InterPro" id="IPR007111">
    <property type="entry name" value="NACHT_NTPase"/>
</dbReference>
<evidence type="ECO:0000256" key="2">
    <source>
        <dbReference type="ARBA" id="ARBA00022737"/>
    </source>
</evidence>
<feature type="repeat" description="WD" evidence="3">
    <location>
        <begin position="1035"/>
        <end position="1078"/>
    </location>
</feature>
<proteinExistence type="predicted"/>
<dbReference type="InterPro" id="IPR036322">
    <property type="entry name" value="WD40_repeat_dom_sf"/>
</dbReference>
<evidence type="ECO:0000256" key="1">
    <source>
        <dbReference type="ARBA" id="ARBA00022574"/>
    </source>
</evidence>
<dbReference type="InterPro" id="IPR031469">
    <property type="entry name" value="SesB_dom"/>
</dbReference>
<evidence type="ECO:0000313" key="6">
    <source>
        <dbReference type="Proteomes" id="UP000248817"/>
    </source>
</evidence>
<dbReference type="InterPro" id="IPR015943">
    <property type="entry name" value="WD40/YVTN_repeat-like_dom_sf"/>
</dbReference>
<evidence type="ECO:0000259" key="4">
    <source>
        <dbReference type="PROSITE" id="PS50837"/>
    </source>
</evidence>
<dbReference type="PROSITE" id="PS00678">
    <property type="entry name" value="WD_REPEATS_1"/>
    <property type="match status" value="1"/>
</dbReference>
<dbReference type="PANTHER" id="PTHR19848:SF8">
    <property type="entry name" value="F-BOX AND WD REPEAT DOMAIN CONTAINING 7"/>
    <property type="match status" value="1"/>
</dbReference>
<dbReference type="Proteomes" id="UP000248817">
    <property type="component" value="Unassembled WGS sequence"/>
</dbReference>
<keyword evidence="1 3" id="KW-0853">WD repeat</keyword>
<dbReference type="SMART" id="SM00320">
    <property type="entry name" value="WD40"/>
    <property type="match status" value="13"/>
</dbReference>
<gene>
    <name evidence="5" type="ORF">BP00DRAFT_407555</name>
</gene>
<protein>
    <recommendedName>
        <fullName evidence="4">NACHT domain-containing protein</fullName>
    </recommendedName>
</protein>
<evidence type="ECO:0000256" key="3">
    <source>
        <dbReference type="PROSITE-ProRule" id="PRU00221"/>
    </source>
</evidence>
<feature type="domain" description="NACHT" evidence="4">
    <location>
        <begin position="79"/>
        <end position="226"/>
    </location>
</feature>
<reference evidence="5 6" key="1">
    <citation type="submission" date="2018-02" db="EMBL/GenBank/DDBJ databases">
        <title>The genomes of Aspergillus section Nigri reveals drivers in fungal speciation.</title>
        <authorList>
            <consortium name="DOE Joint Genome Institute"/>
            <person name="Vesth T.C."/>
            <person name="Nybo J."/>
            <person name="Theobald S."/>
            <person name="Brandl J."/>
            <person name="Frisvad J.C."/>
            <person name="Nielsen K.F."/>
            <person name="Lyhne E.K."/>
            <person name="Kogle M.E."/>
            <person name="Kuo A."/>
            <person name="Riley R."/>
            <person name="Clum A."/>
            <person name="Nolan M."/>
            <person name="Lipzen A."/>
            <person name="Salamov A."/>
            <person name="Henrissat B."/>
            <person name="Wiebenga A."/>
            <person name="De vries R.P."/>
            <person name="Grigoriev I.V."/>
            <person name="Mortensen U.H."/>
            <person name="Andersen M.R."/>
            <person name="Baker S.E."/>
        </authorList>
    </citation>
    <scope>NUCLEOTIDE SEQUENCE [LARGE SCALE GENOMIC DNA]</scope>
    <source>
        <strain evidence="5 6">CBS 114.80</strain>
    </source>
</reference>
<feature type="repeat" description="WD" evidence="3">
    <location>
        <begin position="863"/>
        <end position="896"/>
    </location>
</feature>
<dbReference type="Pfam" id="PF24883">
    <property type="entry name" value="NPHP3_N"/>
    <property type="match status" value="1"/>
</dbReference>
<dbReference type="PROSITE" id="PS50294">
    <property type="entry name" value="WD_REPEATS_REGION"/>
    <property type="match status" value="4"/>
</dbReference>
<evidence type="ECO:0000313" key="5">
    <source>
        <dbReference type="EMBL" id="PYI26279.1"/>
    </source>
</evidence>
<dbReference type="InterPro" id="IPR019775">
    <property type="entry name" value="WD40_repeat_CS"/>
</dbReference>
<dbReference type="PROSITE" id="PS50837">
    <property type="entry name" value="NACHT"/>
    <property type="match status" value="1"/>
</dbReference>
<dbReference type="Gene3D" id="2.130.10.10">
    <property type="entry name" value="YVTN repeat-like/Quinoprotein amine dehydrogenase"/>
    <property type="match status" value="4"/>
</dbReference>
<keyword evidence="6" id="KW-1185">Reference proteome</keyword>
<dbReference type="CDD" id="cd00200">
    <property type="entry name" value="WD40"/>
    <property type="match status" value="2"/>
</dbReference>
<dbReference type="InterPro" id="IPR011043">
    <property type="entry name" value="Gal_Oxase/kelch_b-propeller"/>
</dbReference>
<accession>A0A2V5HPE5</accession>
<dbReference type="InterPro" id="IPR027417">
    <property type="entry name" value="P-loop_NTPase"/>
</dbReference>
<feature type="repeat" description="WD" evidence="3">
    <location>
        <begin position="739"/>
        <end position="780"/>
    </location>
</feature>
<sequence length="1263" mass="141632">MASNVIFGNTNSGLQIGINSGTVHWVNSYTDPLDKLPIAYGAAFDSYTTNENDNQCLPGTRAKLLEEIKEWVLSPDGKCIFWLHGMAGTGKSTVSRTVANSVRVHGLNVASFFFKRGEKDRGNARAFFATICKQLAVGIPDLSPGIREAILSEPDITAKSLKKQFEKLIFQPLVNLGYKAPGSPVAVVIDALDECEVDTDIRDILQVLPLVQELPIRFRIFLTSRPELPIRLGFAKIAYHQYKDLALHEIPESTTASDISLFLKDRFARIRDVRNVPDEWPTDDEFHRLVTLSVPLFISAATICRFIETKLDPVESLANLLRDQDKLKYATKMEQTYLPILTRLFSSQDIDDDEKNELLQKFRLVIGVIILLAVPFSVKTLSRFLDLEERVITNLLNDFQSVLSLPQDRETPIRISHLSFRDFLVQTKSQFYIDMEQTHKNITIHCFTIMRCQLKNNICNLDSYRTQKSEIDLECIHQHLPQELQYSCRYWAHHLIQSGDSLIGISNAFLFLQEHFLHWVEAMILLDAGAEVLGILSLLRSFVSCHDEDDFLKFLIDAERFFLKNKAIAEIAPLQVYSSGLIFAPEMTVIRRLFQDEIPPGTWQLPKVEKNWNAGLLTVEGVSTALAFSPDNRLLASGTSSEKGIQLWDTSGNLRQTIDGGQLKSLAFSPDSRQLASGFRGSIRIFNVVTGTLHKILSCDASEHVTSLAFSPDGHVLAASVKSIICLWDTERWTTISTLKGQSEWGSCLTFSPDGRWLVSSSWDPIIRVWDTATWATKHTLRRYSRYSYSVAFSLDGRFLACCGDIAQIWDTATWSLSRKLEGLEGGSAFSVTFSVDHRLALGCDNGAIMLWDPVTGTLQQTLRGHSKRVRCLTTSRDGQFLASLCDDHTTRIWDLTRRAPEEDFEGHTDEVQGVQFSPDGKILVSTSKKSIRLWDAATGALQQIIPDGPSLIELIVFSPDSRLVACSFYNSGDGRQFIWVWEISTKTLKQKFEYAKHYVRSITFSPDNLFLACGVFKGVEIFDITARAETKAIITGHRSSVEPVLFSPDCRLLASGCGSNDHTVRLWDTTTWKLLYVFDDYAASTCTMSFSPNSRLLAFSTLECSIKLWDTASGVLCQTLTGHESPATQVTFSPNGLLLASCGKDRTIRVWDPVTGALNQRLEIREVATSLQFSLDGRFLTFELGSFDIKAGNQSNCDREGSVSVNEDYRIEFDGHQWIYTRGGGAVWLPPAYRPSYSAINGDTLALGYPSGRVLFFSFLTE</sequence>
<dbReference type="Pfam" id="PF00400">
    <property type="entry name" value="WD40"/>
    <property type="match status" value="9"/>
</dbReference>
<dbReference type="Gene3D" id="3.40.50.300">
    <property type="entry name" value="P-loop containing nucleotide triphosphate hydrolases"/>
    <property type="match status" value="1"/>
</dbReference>
<feature type="repeat" description="WD" evidence="3">
    <location>
        <begin position="1121"/>
        <end position="1153"/>
    </location>
</feature>
<organism evidence="5 6">
    <name type="scientific">Aspergillus indologenus CBS 114.80</name>
    <dbReference type="NCBI Taxonomy" id="1450541"/>
    <lineage>
        <taxon>Eukaryota</taxon>
        <taxon>Fungi</taxon>
        <taxon>Dikarya</taxon>
        <taxon>Ascomycota</taxon>
        <taxon>Pezizomycotina</taxon>
        <taxon>Eurotiomycetes</taxon>
        <taxon>Eurotiomycetidae</taxon>
        <taxon>Eurotiales</taxon>
        <taxon>Aspergillaceae</taxon>
        <taxon>Aspergillus</taxon>
        <taxon>Aspergillus subgen. Circumdati</taxon>
    </lineage>
</organism>
<dbReference type="SUPFAM" id="SSF50978">
    <property type="entry name" value="WD40 repeat-like"/>
    <property type="match status" value="2"/>
</dbReference>
<dbReference type="InterPro" id="IPR056884">
    <property type="entry name" value="NPHP3-like_N"/>
</dbReference>
<dbReference type="InterPro" id="IPR001680">
    <property type="entry name" value="WD40_rpt"/>
</dbReference>
<dbReference type="EMBL" id="KZ825604">
    <property type="protein sequence ID" value="PYI26279.1"/>
    <property type="molecule type" value="Genomic_DNA"/>
</dbReference>
<dbReference type="PROSITE" id="PS50082">
    <property type="entry name" value="WD_REPEATS_2"/>
    <property type="match status" value="6"/>
</dbReference>
<feature type="repeat" description="WD" evidence="3">
    <location>
        <begin position="905"/>
        <end position="945"/>
    </location>
</feature>
<dbReference type="AlphaFoldDB" id="A0A2V5HPE5"/>
<keyword evidence="2" id="KW-0677">Repeat</keyword>